<gene>
    <name evidence="2" type="ORF">NITINOP_0501</name>
</gene>
<dbReference type="Gene3D" id="1.10.10.10">
    <property type="entry name" value="Winged helix-like DNA-binding domain superfamily/Winged helix DNA-binding domain"/>
    <property type="match status" value="1"/>
</dbReference>
<dbReference type="KEGG" id="nio:NITINOP_0501"/>
<dbReference type="PANTHER" id="PTHR35807">
    <property type="entry name" value="TRANSCRIPTIONAL REGULATOR REDD-RELATED"/>
    <property type="match status" value="1"/>
</dbReference>
<dbReference type="InterPro" id="IPR036388">
    <property type="entry name" value="WH-like_DNA-bd_sf"/>
</dbReference>
<dbReference type="Pfam" id="PF03704">
    <property type="entry name" value="BTAD"/>
    <property type="match status" value="1"/>
</dbReference>
<dbReference type="EMBL" id="LN885086">
    <property type="protein sequence ID" value="CUQ65477.1"/>
    <property type="molecule type" value="Genomic_DNA"/>
</dbReference>
<feature type="domain" description="Bacterial transcriptional activator" evidence="1">
    <location>
        <begin position="91"/>
        <end position="222"/>
    </location>
</feature>
<evidence type="ECO:0000313" key="2">
    <source>
        <dbReference type="EMBL" id="CUQ65477.1"/>
    </source>
</evidence>
<dbReference type="Proteomes" id="UP000066284">
    <property type="component" value="Chromosome 1"/>
</dbReference>
<sequence>MLVVEVDGKPLEKRRKASHRLLELVAAVITFGGHDVPVSRVIDALWPDADGDRGYANFKKSIARLRKLIGVDQVLQLQDRKVSFNPDLCWFDVEEFDCCVRRQQVDQAIALYTGPFLGLEELPAWAEFRRSQLRIRWLRLVTCRCQDVLEQGNVEEVIMLLERAIEAETAAESLYQRLIPLLVAQGRPAEARQYYRMCVQAHRQRGRGLLSPETLRLGHGLGV</sequence>
<evidence type="ECO:0000259" key="1">
    <source>
        <dbReference type="SMART" id="SM01043"/>
    </source>
</evidence>
<organism evidence="2 3">
    <name type="scientific">Candidatus Nitrospira inopinata</name>
    <dbReference type="NCBI Taxonomy" id="1715989"/>
    <lineage>
        <taxon>Bacteria</taxon>
        <taxon>Pseudomonadati</taxon>
        <taxon>Nitrospirota</taxon>
        <taxon>Nitrospiria</taxon>
        <taxon>Nitrospirales</taxon>
        <taxon>Nitrospiraceae</taxon>
        <taxon>Nitrospira</taxon>
    </lineage>
</organism>
<dbReference type="InterPro" id="IPR005158">
    <property type="entry name" value="BTAD"/>
</dbReference>
<reference evidence="3" key="1">
    <citation type="submission" date="2015-09" db="EMBL/GenBank/DDBJ databases">
        <authorList>
            <person name="Daims H."/>
        </authorList>
    </citation>
    <scope>NUCLEOTIDE SEQUENCE [LARGE SCALE GENOMIC DNA]</scope>
</reference>
<name>A0A0S4KNB0_9BACT</name>
<proteinExistence type="predicted"/>
<dbReference type="InterPro" id="IPR051677">
    <property type="entry name" value="AfsR-DnrI-RedD_regulator"/>
</dbReference>
<dbReference type="Gene3D" id="1.25.40.10">
    <property type="entry name" value="Tetratricopeptide repeat domain"/>
    <property type="match status" value="1"/>
</dbReference>
<dbReference type="InterPro" id="IPR011990">
    <property type="entry name" value="TPR-like_helical_dom_sf"/>
</dbReference>
<dbReference type="SMART" id="SM01043">
    <property type="entry name" value="BTAD"/>
    <property type="match status" value="1"/>
</dbReference>
<protein>
    <recommendedName>
        <fullName evidence="1">Bacterial transcriptional activator domain-containing protein</fullName>
    </recommendedName>
</protein>
<dbReference type="AlphaFoldDB" id="A0A0S4KNB0"/>
<dbReference type="SUPFAM" id="SSF48452">
    <property type="entry name" value="TPR-like"/>
    <property type="match status" value="1"/>
</dbReference>
<accession>A0A0S4KNB0</accession>
<evidence type="ECO:0000313" key="3">
    <source>
        <dbReference type="Proteomes" id="UP000066284"/>
    </source>
</evidence>
<dbReference type="RefSeq" id="WP_062482801.1">
    <property type="nucleotide sequence ID" value="NZ_LN885086.1"/>
</dbReference>
<keyword evidence="3" id="KW-1185">Reference proteome</keyword>